<keyword evidence="4" id="KW-1185">Reference proteome</keyword>
<organism evidence="3 4">
    <name type="scientific">Streptomyces capoamus</name>
    <dbReference type="NCBI Taxonomy" id="68183"/>
    <lineage>
        <taxon>Bacteria</taxon>
        <taxon>Bacillati</taxon>
        <taxon>Actinomycetota</taxon>
        <taxon>Actinomycetes</taxon>
        <taxon>Kitasatosporales</taxon>
        <taxon>Streptomycetaceae</taxon>
        <taxon>Streptomyces</taxon>
    </lineage>
</organism>
<name>A0A919C3Q5_9ACTN</name>
<feature type="transmembrane region" description="Helical" evidence="2">
    <location>
        <begin position="57"/>
        <end position="78"/>
    </location>
</feature>
<feature type="region of interest" description="Disordered" evidence="1">
    <location>
        <begin position="272"/>
        <end position="293"/>
    </location>
</feature>
<protein>
    <recommendedName>
        <fullName evidence="5">DUF2637 domain-containing protein</fullName>
    </recommendedName>
</protein>
<keyword evidence="2" id="KW-1133">Transmembrane helix</keyword>
<dbReference type="EMBL" id="BNBF01000006">
    <property type="protein sequence ID" value="GHG46531.1"/>
    <property type="molecule type" value="Genomic_DNA"/>
</dbReference>
<evidence type="ECO:0000313" key="3">
    <source>
        <dbReference type="EMBL" id="GHG46531.1"/>
    </source>
</evidence>
<evidence type="ECO:0008006" key="5">
    <source>
        <dbReference type="Google" id="ProtNLM"/>
    </source>
</evidence>
<dbReference type="Pfam" id="PF10935">
    <property type="entry name" value="DUF2637"/>
    <property type="match status" value="1"/>
</dbReference>
<accession>A0A919C3Q5</accession>
<keyword evidence="2" id="KW-0812">Transmembrane</keyword>
<gene>
    <name evidence="3" type="ORF">GCM10018980_25570</name>
</gene>
<dbReference type="RefSeq" id="WP_189981112.1">
    <property type="nucleotide sequence ID" value="NZ_BNBF01000006.1"/>
</dbReference>
<dbReference type="InterPro" id="IPR021235">
    <property type="entry name" value="DUF2637"/>
</dbReference>
<sequence length="362" mass="35823">MATHHPTYARPAASSPSRGPLAAAVLATAAFAFLAFRLSFEALTALAAEHGVDPDVGWMFAVLVDGGAVVGTVGVVAAKRAGRPVAAYWATVAAFAAVSLAFNVAHSDGTLLGVAIAVVPPVAQLVATELLVRMLPAADTVAAADVAPSVAQADAAARRAQQAALDARTVAAAAQAALDTAAATVADAALAVRADTRDAVADAVERTVESAAAATAAAARAEQAAATLTAAAAPPLALVDLAAAVAAVEEHQAVDDVPADAPVPLPLAATFTAPPLPTPSPLDDALDDDAPAVVPPPARSVAAVVSSDAVAAYRRLLREGKGKRPTAEALGAALGVKRTRGSELRAAVEQALGTRVAPVINP</sequence>
<evidence type="ECO:0000256" key="2">
    <source>
        <dbReference type="SAM" id="Phobius"/>
    </source>
</evidence>
<evidence type="ECO:0000313" key="4">
    <source>
        <dbReference type="Proteomes" id="UP000619355"/>
    </source>
</evidence>
<comment type="caution">
    <text evidence="3">The sequence shown here is derived from an EMBL/GenBank/DDBJ whole genome shotgun (WGS) entry which is preliminary data.</text>
</comment>
<evidence type="ECO:0000256" key="1">
    <source>
        <dbReference type="SAM" id="MobiDB-lite"/>
    </source>
</evidence>
<dbReference type="Proteomes" id="UP000619355">
    <property type="component" value="Unassembled WGS sequence"/>
</dbReference>
<reference evidence="4" key="1">
    <citation type="journal article" date="2019" name="Int. J. Syst. Evol. Microbiol.">
        <title>The Global Catalogue of Microorganisms (GCM) 10K type strain sequencing project: providing services to taxonomists for standard genome sequencing and annotation.</title>
        <authorList>
            <consortium name="The Broad Institute Genomics Platform"/>
            <consortium name="The Broad Institute Genome Sequencing Center for Infectious Disease"/>
            <person name="Wu L."/>
            <person name="Ma J."/>
        </authorList>
    </citation>
    <scope>NUCLEOTIDE SEQUENCE [LARGE SCALE GENOMIC DNA]</scope>
    <source>
        <strain evidence="4">JCM 4253</strain>
    </source>
</reference>
<dbReference type="AlphaFoldDB" id="A0A919C3Q5"/>
<keyword evidence="2" id="KW-0472">Membrane</keyword>
<proteinExistence type="predicted"/>
<feature type="transmembrane region" description="Helical" evidence="2">
    <location>
        <begin position="85"/>
        <end position="105"/>
    </location>
</feature>